<gene>
    <name evidence="2" type="ORF">SAMN05216276_100991</name>
</gene>
<feature type="compositionally biased region" description="Polar residues" evidence="1">
    <location>
        <begin position="30"/>
        <end position="49"/>
    </location>
</feature>
<dbReference type="Proteomes" id="UP000198282">
    <property type="component" value="Unassembled WGS sequence"/>
</dbReference>
<feature type="compositionally biased region" description="Low complexity" evidence="1">
    <location>
        <begin position="10"/>
        <end position="20"/>
    </location>
</feature>
<reference evidence="2 3" key="1">
    <citation type="submission" date="2017-06" db="EMBL/GenBank/DDBJ databases">
        <authorList>
            <person name="Kim H.J."/>
            <person name="Triplett B.A."/>
        </authorList>
    </citation>
    <scope>NUCLEOTIDE SEQUENCE [LARGE SCALE GENOMIC DNA]</scope>
    <source>
        <strain evidence="2 3">CGMCC 4.2132</strain>
    </source>
</reference>
<sequence length="226" mass="23923">MQLLQERDPAGSGSTTAATSQTDNPDRSPADTSPPATSGTSSQADSTDQADPIDRATTAAGWRLTKDDEPLVIRPPGAEGDAFASCAASPSTFVELNNLTVITDSNHGSYVADGQTLEYMNCGENGTAPSSGIKLLDGQGIMGSVQKRNISPAECRDAARQANLPNPITIRQIQDDAVLKKNTGICVETSAKNVVLLWINRVDAHPDNHDLRTYLITATQWSPESS</sequence>
<evidence type="ECO:0000313" key="2">
    <source>
        <dbReference type="EMBL" id="SNS42735.1"/>
    </source>
</evidence>
<evidence type="ECO:0000256" key="1">
    <source>
        <dbReference type="SAM" id="MobiDB-lite"/>
    </source>
</evidence>
<dbReference type="EMBL" id="FZOD01000009">
    <property type="protein sequence ID" value="SNS42735.1"/>
    <property type="molecule type" value="Genomic_DNA"/>
</dbReference>
<feature type="region of interest" description="Disordered" evidence="1">
    <location>
        <begin position="1"/>
        <end position="53"/>
    </location>
</feature>
<protein>
    <submittedName>
        <fullName evidence="2">Uncharacterized protein</fullName>
    </submittedName>
</protein>
<dbReference type="AlphaFoldDB" id="A0A239EDH7"/>
<keyword evidence="3" id="KW-1185">Reference proteome</keyword>
<accession>A0A239EDH7</accession>
<evidence type="ECO:0000313" key="3">
    <source>
        <dbReference type="Proteomes" id="UP000198282"/>
    </source>
</evidence>
<proteinExistence type="predicted"/>
<name>A0A239EDH7_9ACTN</name>
<organism evidence="2 3">
    <name type="scientific">Streptosporangium subroseum</name>
    <dbReference type="NCBI Taxonomy" id="106412"/>
    <lineage>
        <taxon>Bacteria</taxon>
        <taxon>Bacillati</taxon>
        <taxon>Actinomycetota</taxon>
        <taxon>Actinomycetes</taxon>
        <taxon>Streptosporangiales</taxon>
        <taxon>Streptosporangiaceae</taxon>
        <taxon>Streptosporangium</taxon>
    </lineage>
</organism>